<evidence type="ECO:0000256" key="3">
    <source>
        <dbReference type="ARBA" id="ARBA00022527"/>
    </source>
</evidence>
<dbReference type="PROSITE" id="PS50011">
    <property type="entry name" value="PROTEIN_KINASE_DOM"/>
    <property type="match status" value="1"/>
</dbReference>
<dbReference type="Pfam" id="PF00069">
    <property type="entry name" value="Pkinase"/>
    <property type="match status" value="1"/>
</dbReference>
<comment type="similarity">
    <text evidence="2">Belongs to the bHLH protein family.</text>
</comment>
<name>A0A9E7HVW3_9LILI</name>
<dbReference type="InterPro" id="IPR017441">
    <property type="entry name" value="Protein_kinase_ATP_BS"/>
</dbReference>
<dbReference type="PROSITE" id="PS50888">
    <property type="entry name" value="BHLH"/>
    <property type="match status" value="1"/>
</dbReference>
<dbReference type="PROSITE" id="PS00107">
    <property type="entry name" value="PROTEIN_KINASE_ATP"/>
    <property type="match status" value="1"/>
</dbReference>
<keyword evidence="6 15" id="KW-0418">Kinase</keyword>
<sequence length="638" mass="72090">MAFGPLCALYLLPRHLRSLAPLLRLPSPPSPHHLATYCLAGLHWISGAAGPWSTPSRVRPSAVAAAAVAGTLAQKIGKAVRRPGAPSRARVYADINVHRPKDYWDYESLTVQWGEQDDYEVVRKVGRGKYSEVFEGVHATNNEKCIIKILKPVKKKKALDYCHSQGIMHRDVKPHNVMIDHQHRKLRLIDWGLAEFYHPGKEYNVRVASRYFKGPELLVDLQDYDYSLDMWSLGCMFAGMVLGTDGLNTYLNKYRLELDPQLEALVGRHSRKPWTRFINGDNQHLAVPEAVDFVDKLLQYDHQDRPTAKEAMASPSLFHSCEKCRKQQQDSYLKFHTLPWRLQVAMARESTWSSFDATMLAEESRMIAQLLGNYQCFGEQDPDVGCYELPPSSWCSSHEADSCYCWSVDENSNPSLCYWSQSGDESDGAHAIGTVPVFTNHCLVGDQVAVNQTLSMHEPTAAHAEMPQHKRESHASEDDFRRQSSKKKIQASTNVQALKSVKKARPGRNQKSIVSGDEEENHARSNGRSCCSYSSEDDSQAFQADLNAKTRSNRWPATDPQSLYARQRRERINARLRILQNLVPNGTKVDISTMLEEAVHYVKFLQLQIKLLSSDELWMYAPVVHSGMNIVLEGSSPP</sequence>
<keyword evidence="5 14" id="KW-0547">Nucleotide-binding</keyword>
<dbReference type="Gene3D" id="1.10.510.10">
    <property type="entry name" value="Transferase(Phosphotransferase) domain 1"/>
    <property type="match status" value="2"/>
</dbReference>
<dbReference type="EMBL" id="CP097510">
    <property type="protein sequence ID" value="URE40576.1"/>
    <property type="molecule type" value="Genomic_DNA"/>
</dbReference>
<evidence type="ECO:0000256" key="14">
    <source>
        <dbReference type="PROSITE-ProRule" id="PRU10141"/>
    </source>
</evidence>
<comment type="catalytic activity">
    <reaction evidence="12 15">
        <text>L-threonyl-[protein] + ATP = O-phospho-L-threonyl-[protein] + ADP + H(+)</text>
        <dbReference type="Rhea" id="RHEA:46608"/>
        <dbReference type="Rhea" id="RHEA-COMP:11060"/>
        <dbReference type="Rhea" id="RHEA-COMP:11605"/>
        <dbReference type="ChEBI" id="CHEBI:15378"/>
        <dbReference type="ChEBI" id="CHEBI:30013"/>
        <dbReference type="ChEBI" id="CHEBI:30616"/>
        <dbReference type="ChEBI" id="CHEBI:61977"/>
        <dbReference type="ChEBI" id="CHEBI:456216"/>
        <dbReference type="EC" id="2.7.11.1"/>
    </reaction>
</comment>
<dbReference type="InterPro" id="IPR011598">
    <property type="entry name" value="bHLH_dom"/>
</dbReference>
<dbReference type="PROSITE" id="PS00108">
    <property type="entry name" value="PROTEIN_KINASE_ST"/>
    <property type="match status" value="1"/>
</dbReference>
<evidence type="ECO:0000256" key="5">
    <source>
        <dbReference type="ARBA" id="ARBA00022741"/>
    </source>
</evidence>
<dbReference type="InterPro" id="IPR036638">
    <property type="entry name" value="HLH_DNA-bd_sf"/>
</dbReference>
<keyword evidence="20" id="KW-1185">Reference proteome</keyword>
<evidence type="ECO:0000256" key="10">
    <source>
        <dbReference type="ARBA" id="ARBA00023163"/>
    </source>
</evidence>
<evidence type="ECO:0000256" key="12">
    <source>
        <dbReference type="ARBA" id="ARBA00047899"/>
    </source>
</evidence>
<evidence type="ECO:0000256" key="8">
    <source>
        <dbReference type="ARBA" id="ARBA00023015"/>
    </source>
</evidence>
<accession>A0A9E7HVW3</accession>
<keyword evidence="9" id="KW-0238">DNA-binding</keyword>
<organism evidence="19 20">
    <name type="scientific">Musa troglodytarum</name>
    <name type="common">fe'i banana</name>
    <dbReference type="NCBI Taxonomy" id="320322"/>
    <lineage>
        <taxon>Eukaryota</taxon>
        <taxon>Viridiplantae</taxon>
        <taxon>Streptophyta</taxon>
        <taxon>Embryophyta</taxon>
        <taxon>Tracheophyta</taxon>
        <taxon>Spermatophyta</taxon>
        <taxon>Magnoliopsida</taxon>
        <taxon>Liliopsida</taxon>
        <taxon>Zingiberales</taxon>
        <taxon>Musaceae</taxon>
        <taxon>Musa</taxon>
    </lineage>
</organism>
<gene>
    <name evidence="19" type="ORF">MUK42_06498</name>
</gene>
<feature type="binding site" evidence="14">
    <location>
        <position position="148"/>
    </location>
    <ligand>
        <name>ATP</name>
        <dbReference type="ChEBI" id="CHEBI:30616"/>
    </ligand>
</feature>
<dbReference type="InterPro" id="IPR008271">
    <property type="entry name" value="Ser/Thr_kinase_AS"/>
</dbReference>
<dbReference type="InterPro" id="IPR045216">
    <property type="entry name" value="CK2_alpha"/>
</dbReference>
<dbReference type="SUPFAM" id="SSF47459">
    <property type="entry name" value="HLH, helix-loop-helix DNA-binding domain"/>
    <property type="match status" value="1"/>
</dbReference>
<evidence type="ECO:0000313" key="19">
    <source>
        <dbReference type="EMBL" id="URE40576.1"/>
    </source>
</evidence>
<keyword evidence="7 14" id="KW-0067">ATP-binding</keyword>
<keyword evidence="8" id="KW-0805">Transcription regulation</keyword>
<evidence type="ECO:0000259" key="17">
    <source>
        <dbReference type="PROSITE" id="PS50011"/>
    </source>
</evidence>
<keyword evidence="4 15" id="KW-0808">Transferase</keyword>
<dbReference type="GO" id="GO:0005829">
    <property type="term" value="C:cytosol"/>
    <property type="evidence" value="ECO:0007669"/>
    <property type="project" value="TreeGrafter"/>
</dbReference>
<dbReference type="Pfam" id="PF00010">
    <property type="entry name" value="HLH"/>
    <property type="match status" value="1"/>
</dbReference>
<dbReference type="OrthoDB" id="651283at2759"/>
<dbReference type="CDD" id="cd14132">
    <property type="entry name" value="STKc_CK2_alpha"/>
    <property type="match status" value="1"/>
</dbReference>
<dbReference type="GO" id="GO:0046983">
    <property type="term" value="F:protein dimerization activity"/>
    <property type="evidence" value="ECO:0007669"/>
    <property type="project" value="InterPro"/>
</dbReference>
<dbReference type="GO" id="GO:0005524">
    <property type="term" value="F:ATP binding"/>
    <property type="evidence" value="ECO:0007669"/>
    <property type="project" value="UniProtKB-UniRule"/>
</dbReference>
<comment type="subcellular location">
    <subcellularLocation>
        <location evidence="1">Nucleus</location>
    </subcellularLocation>
</comment>
<dbReference type="GO" id="GO:0004674">
    <property type="term" value="F:protein serine/threonine kinase activity"/>
    <property type="evidence" value="ECO:0007669"/>
    <property type="project" value="UniProtKB-UniRule"/>
</dbReference>
<protein>
    <recommendedName>
        <fullName evidence="15">Casein kinase II subunit alpha</fullName>
        <shortName evidence="15">CK II alpha</shortName>
        <ecNumber evidence="15">2.7.11.1</ecNumber>
    </recommendedName>
</protein>
<evidence type="ECO:0000256" key="15">
    <source>
        <dbReference type="RuleBase" id="RU369118"/>
    </source>
</evidence>
<evidence type="ECO:0000256" key="13">
    <source>
        <dbReference type="ARBA" id="ARBA00048679"/>
    </source>
</evidence>
<evidence type="ECO:0000256" key="16">
    <source>
        <dbReference type="SAM" id="MobiDB-lite"/>
    </source>
</evidence>
<evidence type="ECO:0000256" key="11">
    <source>
        <dbReference type="ARBA" id="ARBA00023242"/>
    </source>
</evidence>
<comment type="similarity">
    <text evidence="15">Belongs to the protein kinase superfamily. Ser/Thr protein kinase family. CK2 subfamily.</text>
</comment>
<comment type="function">
    <text evidence="15">Casein kinases are operationally defined by their preferential utilization of acidic proteins as substrates.</text>
</comment>
<dbReference type="GO" id="GO:0006355">
    <property type="term" value="P:regulation of DNA-templated transcription"/>
    <property type="evidence" value="ECO:0007669"/>
    <property type="project" value="UniProtKB-ARBA"/>
</dbReference>
<proteinExistence type="inferred from homology"/>
<dbReference type="PANTHER" id="PTHR24054:SF0">
    <property type="entry name" value="CASEIN KINASE II SUBUNIT ALPHA"/>
    <property type="match status" value="1"/>
</dbReference>
<evidence type="ECO:0000256" key="4">
    <source>
        <dbReference type="ARBA" id="ARBA00022679"/>
    </source>
</evidence>
<evidence type="ECO:0000256" key="2">
    <source>
        <dbReference type="ARBA" id="ARBA00005510"/>
    </source>
</evidence>
<evidence type="ECO:0000256" key="6">
    <source>
        <dbReference type="ARBA" id="ARBA00022777"/>
    </source>
</evidence>
<dbReference type="GO" id="GO:0003677">
    <property type="term" value="F:DNA binding"/>
    <property type="evidence" value="ECO:0007669"/>
    <property type="project" value="UniProtKB-KW"/>
</dbReference>
<dbReference type="InterPro" id="IPR011009">
    <property type="entry name" value="Kinase-like_dom_sf"/>
</dbReference>
<feature type="compositionally biased region" description="Basic and acidic residues" evidence="16">
    <location>
        <begin position="466"/>
        <end position="482"/>
    </location>
</feature>
<dbReference type="CDD" id="cd11454">
    <property type="entry name" value="bHLH_AtIND_like"/>
    <property type="match status" value="1"/>
</dbReference>
<dbReference type="EC" id="2.7.11.1" evidence="15"/>
<comment type="catalytic activity">
    <reaction evidence="13 15">
        <text>L-seryl-[protein] + ATP = O-phospho-L-seryl-[protein] + ADP + H(+)</text>
        <dbReference type="Rhea" id="RHEA:17989"/>
        <dbReference type="Rhea" id="RHEA-COMP:9863"/>
        <dbReference type="Rhea" id="RHEA-COMP:11604"/>
        <dbReference type="ChEBI" id="CHEBI:15378"/>
        <dbReference type="ChEBI" id="CHEBI:29999"/>
        <dbReference type="ChEBI" id="CHEBI:30616"/>
        <dbReference type="ChEBI" id="CHEBI:83421"/>
        <dbReference type="ChEBI" id="CHEBI:456216"/>
        <dbReference type="EC" id="2.7.11.1"/>
    </reaction>
</comment>
<dbReference type="FunFam" id="3.30.200.20:FF:000105">
    <property type="entry name" value="Casein kinase II subunit alpha"/>
    <property type="match status" value="1"/>
</dbReference>
<evidence type="ECO:0000256" key="7">
    <source>
        <dbReference type="ARBA" id="ARBA00022840"/>
    </source>
</evidence>
<keyword evidence="10" id="KW-0804">Transcription</keyword>
<reference evidence="19" key="1">
    <citation type="submission" date="2022-05" db="EMBL/GenBank/DDBJ databases">
        <title>The Musa troglodytarum L. genome provides insights into the mechanism of non-climacteric behaviour and enrichment of carotenoids.</title>
        <authorList>
            <person name="Wang J."/>
        </authorList>
    </citation>
    <scope>NUCLEOTIDE SEQUENCE</scope>
    <source>
        <tissue evidence="19">Leaf</tissue>
    </source>
</reference>
<dbReference type="Proteomes" id="UP001055439">
    <property type="component" value="Chromosome 8"/>
</dbReference>
<dbReference type="SUPFAM" id="SSF56112">
    <property type="entry name" value="Protein kinase-like (PK-like)"/>
    <property type="match status" value="1"/>
</dbReference>
<dbReference type="Gene3D" id="4.10.280.10">
    <property type="entry name" value="Helix-loop-helix DNA-binding domain"/>
    <property type="match status" value="1"/>
</dbReference>
<evidence type="ECO:0000259" key="18">
    <source>
        <dbReference type="PROSITE" id="PS50888"/>
    </source>
</evidence>
<dbReference type="GO" id="GO:0051726">
    <property type="term" value="P:regulation of cell cycle"/>
    <property type="evidence" value="ECO:0007669"/>
    <property type="project" value="TreeGrafter"/>
</dbReference>
<feature type="domain" description="BHLH" evidence="18">
    <location>
        <begin position="556"/>
        <end position="605"/>
    </location>
</feature>
<evidence type="ECO:0000313" key="20">
    <source>
        <dbReference type="Proteomes" id="UP001055439"/>
    </source>
</evidence>
<dbReference type="GO" id="GO:0005634">
    <property type="term" value="C:nucleus"/>
    <property type="evidence" value="ECO:0007669"/>
    <property type="project" value="UniProtKB-SubCell"/>
</dbReference>
<evidence type="ECO:0000256" key="1">
    <source>
        <dbReference type="ARBA" id="ARBA00004123"/>
    </source>
</evidence>
<evidence type="ECO:0000256" key="9">
    <source>
        <dbReference type="ARBA" id="ARBA00023125"/>
    </source>
</evidence>
<dbReference type="FunFam" id="4.10.280.10:FF:000022">
    <property type="entry name" value="Basic helix-loop-helix transcription factor"/>
    <property type="match status" value="1"/>
</dbReference>
<feature type="domain" description="Protein kinase" evidence="17">
    <location>
        <begin position="1"/>
        <end position="317"/>
    </location>
</feature>
<dbReference type="GO" id="GO:0106310">
    <property type="term" value="F:protein serine kinase activity"/>
    <property type="evidence" value="ECO:0007669"/>
    <property type="project" value="UniProtKB-UniRule"/>
</dbReference>
<dbReference type="PANTHER" id="PTHR24054">
    <property type="entry name" value="CASEIN KINASE II SUBUNIT ALPHA"/>
    <property type="match status" value="1"/>
</dbReference>
<dbReference type="GO" id="GO:0005956">
    <property type="term" value="C:protein kinase CK2 complex"/>
    <property type="evidence" value="ECO:0007669"/>
    <property type="project" value="TreeGrafter"/>
</dbReference>
<dbReference type="Gene3D" id="3.30.200.20">
    <property type="entry name" value="Phosphorylase Kinase, domain 1"/>
    <property type="match status" value="1"/>
</dbReference>
<feature type="region of interest" description="Disordered" evidence="16">
    <location>
        <begin position="460"/>
        <end position="535"/>
    </location>
</feature>
<dbReference type="SMART" id="SM00353">
    <property type="entry name" value="HLH"/>
    <property type="match status" value="1"/>
</dbReference>
<feature type="compositionally biased region" description="Polar residues" evidence="16">
    <location>
        <begin position="524"/>
        <end position="534"/>
    </location>
</feature>
<dbReference type="InterPro" id="IPR000719">
    <property type="entry name" value="Prot_kinase_dom"/>
</dbReference>
<keyword evidence="3 15" id="KW-0723">Serine/threonine-protein kinase</keyword>
<keyword evidence="11" id="KW-0539">Nucleus</keyword>
<dbReference type="AlphaFoldDB" id="A0A9E7HVW3"/>
<dbReference type="SMART" id="SM00220">
    <property type="entry name" value="S_TKc"/>
    <property type="match status" value="1"/>
</dbReference>